<dbReference type="SUPFAM" id="SSF53927">
    <property type="entry name" value="Cytidine deaminase-like"/>
    <property type="match status" value="1"/>
</dbReference>
<dbReference type="CDD" id="cd01284">
    <property type="entry name" value="Riboflavin_deaminase-reductase"/>
    <property type="match status" value="1"/>
</dbReference>
<keyword evidence="10 12" id="KW-0560">Oxidoreductase</keyword>
<keyword evidence="6 12" id="KW-0686">Riboflavin biosynthesis</keyword>
<keyword evidence="11" id="KW-0511">Multifunctional enzyme</keyword>
<accession>A0ABX3A6B9</accession>
<comment type="catalytic activity">
    <reaction evidence="12">
        <text>5-amino-6-(5-phospho-D-ribitylamino)uracil + NADP(+) = 5-amino-6-(5-phospho-D-ribosylamino)uracil + NADPH + H(+)</text>
        <dbReference type="Rhea" id="RHEA:17845"/>
        <dbReference type="ChEBI" id="CHEBI:15378"/>
        <dbReference type="ChEBI" id="CHEBI:57783"/>
        <dbReference type="ChEBI" id="CHEBI:58349"/>
        <dbReference type="ChEBI" id="CHEBI:58421"/>
        <dbReference type="ChEBI" id="CHEBI:58453"/>
        <dbReference type="EC" id="1.1.1.193"/>
    </reaction>
</comment>
<comment type="catalytic activity">
    <reaction evidence="12">
        <text>2,5-diamino-6-hydroxy-4-(5-phosphoribosylamino)-pyrimidine + H2O + H(+) = 5-amino-6-(5-phospho-D-ribosylamino)uracil + NH4(+)</text>
        <dbReference type="Rhea" id="RHEA:21868"/>
        <dbReference type="ChEBI" id="CHEBI:15377"/>
        <dbReference type="ChEBI" id="CHEBI:15378"/>
        <dbReference type="ChEBI" id="CHEBI:28938"/>
        <dbReference type="ChEBI" id="CHEBI:58453"/>
        <dbReference type="ChEBI" id="CHEBI:58614"/>
        <dbReference type="EC" id="3.5.4.26"/>
    </reaction>
</comment>
<proteinExistence type="inferred from homology"/>
<evidence type="ECO:0000256" key="3">
    <source>
        <dbReference type="ARBA" id="ARBA00004910"/>
    </source>
</evidence>
<keyword evidence="12" id="KW-0378">Hydrolase</keyword>
<keyword evidence="8 12" id="KW-0862">Zinc</keyword>
<dbReference type="InterPro" id="IPR002125">
    <property type="entry name" value="CMP_dCMP_dom"/>
</dbReference>
<evidence type="ECO:0000256" key="12">
    <source>
        <dbReference type="PIRNR" id="PIRNR006769"/>
    </source>
</evidence>
<dbReference type="PROSITE" id="PS51747">
    <property type="entry name" value="CYT_DCMP_DEAMINASES_2"/>
    <property type="match status" value="1"/>
</dbReference>
<dbReference type="Proteomes" id="UP000094329">
    <property type="component" value="Unassembled WGS sequence"/>
</dbReference>
<evidence type="ECO:0000256" key="2">
    <source>
        <dbReference type="ARBA" id="ARBA00004882"/>
    </source>
</evidence>
<dbReference type="Pfam" id="PF00383">
    <property type="entry name" value="dCMP_cyt_deam_1"/>
    <property type="match status" value="1"/>
</dbReference>
<evidence type="ECO:0000256" key="9">
    <source>
        <dbReference type="ARBA" id="ARBA00022857"/>
    </source>
</evidence>
<name>A0ABX3A6B9_9GAMM</name>
<comment type="pathway">
    <text evidence="2 12">Cofactor biosynthesis; riboflavin biosynthesis; 5-amino-6-(D-ribitylamino)uracil from GTP: step 2/4.</text>
</comment>
<dbReference type="InterPro" id="IPR016193">
    <property type="entry name" value="Cytidine_deaminase-like"/>
</dbReference>
<dbReference type="InterPro" id="IPR016192">
    <property type="entry name" value="APOBEC/CMP_deaminase_Zn-bd"/>
</dbReference>
<keyword evidence="15" id="KW-1185">Reference proteome</keyword>
<evidence type="ECO:0000256" key="6">
    <source>
        <dbReference type="ARBA" id="ARBA00022619"/>
    </source>
</evidence>
<evidence type="ECO:0000256" key="8">
    <source>
        <dbReference type="ARBA" id="ARBA00022833"/>
    </source>
</evidence>
<organism evidence="14 15">
    <name type="scientific">Piscirickettsia litoralis</name>
    <dbReference type="NCBI Taxonomy" id="1891921"/>
    <lineage>
        <taxon>Bacteria</taxon>
        <taxon>Pseudomonadati</taxon>
        <taxon>Pseudomonadota</taxon>
        <taxon>Gammaproteobacteria</taxon>
        <taxon>Thiotrichales</taxon>
        <taxon>Piscirickettsiaceae</taxon>
        <taxon>Piscirickettsia</taxon>
    </lineage>
</organism>
<dbReference type="Pfam" id="PF01872">
    <property type="entry name" value="RibD_C"/>
    <property type="match status" value="1"/>
</dbReference>
<dbReference type="PANTHER" id="PTHR38011:SF7">
    <property type="entry name" value="2,5-DIAMINO-6-RIBOSYLAMINO-4(3H)-PYRIMIDINONE 5'-PHOSPHATE REDUCTASE"/>
    <property type="match status" value="1"/>
</dbReference>
<evidence type="ECO:0000259" key="13">
    <source>
        <dbReference type="PROSITE" id="PS51747"/>
    </source>
</evidence>
<evidence type="ECO:0000256" key="7">
    <source>
        <dbReference type="ARBA" id="ARBA00022723"/>
    </source>
</evidence>
<comment type="similarity">
    <text evidence="5 12">In the C-terminal section; belongs to the HTP reductase family.</text>
</comment>
<dbReference type="Gene3D" id="3.40.430.10">
    <property type="entry name" value="Dihydrofolate Reductase, subunit A"/>
    <property type="match status" value="1"/>
</dbReference>
<evidence type="ECO:0000313" key="15">
    <source>
        <dbReference type="Proteomes" id="UP000094329"/>
    </source>
</evidence>
<evidence type="ECO:0000256" key="4">
    <source>
        <dbReference type="ARBA" id="ARBA00005259"/>
    </source>
</evidence>
<evidence type="ECO:0000256" key="11">
    <source>
        <dbReference type="ARBA" id="ARBA00023268"/>
    </source>
</evidence>
<keyword evidence="7 12" id="KW-0479">Metal-binding</keyword>
<dbReference type="InterPro" id="IPR024072">
    <property type="entry name" value="DHFR-like_dom_sf"/>
</dbReference>
<dbReference type="InterPro" id="IPR004794">
    <property type="entry name" value="Eubact_RibD"/>
</dbReference>
<dbReference type="InterPro" id="IPR002734">
    <property type="entry name" value="RibDG_C"/>
</dbReference>
<evidence type="ECO:0000256" key="10">
    <source>
        <dbReference type="ARBA" id="ARBA00023002"/>
    </source>
</evidence>
<comment type="caution">
    <text evidence="14">The sequence shown here is derived from an EMBL/GenBank/DDBJ whole genome shotgun (WGS) entry which is preliminary data.</text>
</comment>
<dbReference type="NCBIfam" id="TIGR00227">
    <property type="entry name" value="ribD_Cterm"/>
    <property type="match status" value="1"/>
</dbReference>
<feature type="domain" description="CMP/dCMP-type deaminase" evidence="13">
    <location>
        <begin position="1"/>
        <end position="117"/>
    </location>
</feature>
<dbReference type="PANTHER" id="PTHR38011">
    <property type="entry name" value="DIHYDROFOLATE REDUCTASE FAMILY PROTEIN (AFU_ORTHOLOGUE AFUA_8G06820)"/>
    <property type="match status" value="1"/>
</dbReference>
<dbReference type="NCBIfam" id="TIGR00326">
    <property type="entry name" value="eubact_ribD"/>
    <property type="match status" value="1"/>
</dbReference>
<evidence type="ECO:0000313" key="14">
    <source>
        <dbReference type="EMBL" id="ODN44100.1"/>
    </source>
</evidence>
<dbReference type="EMBL" id="MDTU01000001">
    <property type="protein sequence ID" value="ODN44100.1"/>
    <property type="molecule type" value="Genomic_DNA"/>
</dbReference>
<comment type="similarity">
    <text evidence="4 12">In the N-terminal section; belongs to the cytidine and deoxycytidylate deaminase family.</text>
</comment>
<dbReference type="InterPro" id="IPR050765">
    <property type="entry name" value="Riboflavin_Biosynth_HTPR"/>
</dbReference>
<dbReference type="EC" id="1.1.1.193" evidence="12"/>
<dbReference type="Gene3D" id="3.40.140.10">
    <property type="entry name" value="Cytidine Deaminase, domain 2"/>
    <property type="match status" value="1"/>
</dbReference>
<sequence>MQRALNLAEKACYTAKPNPCVGCVLVKEGEIIGEGYHQRAGGPHAEVYALRQAGENAHGATAYVTLEPCAHTGRTGPCAEALVKANVSRVVIAMQDPFDQVAGKGIEKLRAAGIEVRVGVLEEQARGLNPGFLTRIEKNRPWIRIKMAQSLDGRTAMASGKSQWITGPESRQDVQRLRARSSAILTGIGTVLHDDPELKVRSGELGEAFLEQDQPLRIILDSQLRISPQAKILQQAGQISGSVLIITSEVKKGSDQARALMGLGVEVIYAPVNELGKIDLLWCMQELAARDINELHVEAGASLAGALMAQGLCDELVIYMATVLLGSQARPLFELPLAKMSDKVALKLEDLRRFGDDMRFILKPVV</sequence>
<comment type="pathway">
    <text evidence="3 12">Cofactor biosynthesis; riboflavin biosynthesis; 5-amino-6-(D-ribitylamino)uracil from GTP: step 3/4.</text>
</comment>
<comment type="function">
    <text evidence="1 12">Converts 2,5-diamino-6-(ribosylamino)-4(3h)-pyrimidinone 5'-phosphate into 5-amino-6-(ribosylamino)-2,4(1h,3h)-pyrimidinedione 5'-phosphate.</text>
</comment>
<comment type="cofactor">
    <cofactor evidence="12">
        <name>Zn(2+)</name>
        <dbReference type="ChEBI" id="CHEBI:29105"/>
    </cofactor>
    <text evidence="12">Binds 1 zinc ion.</text>
</comment>
<reference evidence="14 15" key="1">
    <citation type="submission" date="2016-08" db="EMBL/GenBank/DDBJ databases">
        <title>Draft genome sequence of Candidatus Piscirickettsia litoralis, from seawater.</title>
        <authorList>
            <person name="Wan X."/>
            <person name="Lee A.J."/>
            <person name="Hou S."/>
            <person name="Donachie S.P."/>
        </authorList>
    </citation>
    <scope>NUCLEOTIDE SEQUENCE [LARGE SCALE GENOMIC DNA]</scope>
    <source>
        <strain evidence="14 15">Y2</strain>
    </source>
</reference>
<dbReference type="EC" id="3.5.4.26" evidence="12"/>
<evidence type="ECO:0000256" key="5">
    <source>
        <dbReference type="ARBA" id="ARBA00007417"/>
    </source>
</evidence>
<dbReference type="InterPro" id="IPR011549">
    <property type="entry name" value="RibD_C"/>
</dbReference>
<gene>
    <name evidence="14" type="ORF">BGC07_13170</name>
</gene>
<evidence type="ECO:0000256" key="1">
    <source>
        <dbReference type="ARBA" id="ARBA00002151"/>
    </source>
</evidence>
<dbReference type="PROSITE" id="PS00903">
    <property type="entry name" value="CYT_DCMP_DEAMINASES_1"/>
    <property type="match status" value="1"/>
</dbReference>
<dbReference type="PIRSF" id="PIRSF006769">
    <property type="entry name" value="RibD"/>
    <property type="match status" value="1"/>
</dbReference>
<protein>
    <recommendedName>
        <fullName evidence="12">Riboflavin biosynthesis protein RibD</fullName>
    </recommendedName>
    <domain>
        <recommendedName>
            <fullName evidence="12">Diaminohydroxyphosphoribosylaminopyrimidine deaminase</fullName>
            <shortName evidence="12">DRAP deaminase</shortName>
            <ecNumber evidence="12">3.5.4.26</ecNumber>
        </recommendedName>
        <alternativeName>
            <fullName evidence="12">Riboflavin-specific deaminase</fullName>
        </alternativeName>
    </domain>
    <domain>
        <recommendedName>
            <fullName evidence="12">5-amino-6-(5-phosphoribosylamino)uracil reductase</fullName>
            <ecNumber evidence="12">1.1.1.193</ecNumber>
        </recommendedName>
        <alternativeName>
            <fullName evidence="12">HTP reductase</fullName>
        </alternativeName>
    </domain>
</protein>
<keyword evidence="9 12" id="KW-0521">NADP</keyword>
<dbReference type="SUPFAM" id="SSF53597">
    <property type="entry name" value="Dihydrofolate reductase-like"/>
    <property type="match status" value="1"/>
</dbReference>